<evidence type="ECO:0000313" key="2">
    <source>
        <dbReference type="Proteomes" id="UP000054302"/>
    </source>
</evidence>
<dbReference type="Proteomes" id="UP000054302">
    <property type="component" value="Unassembled WGS sequence"/>
</dbReference>
<name>A0A0D1WW44_EXOME</name>
<organism evidence="1 2">
    <name type="scientific">Exophiala mesophila</name>
    <name type="common">Black yeast-like fungus</name>
    <dbReference type="NCBI Taxonomy" id="212818"/>
    <lineage>
        <taxon>Eukaryota</taxon>
        <taxon>Fungi</taxon>
        <taxon>Dikarya</taxon>
        <taxon>Ascomycota</taxon>
        <taxon>Pezizomycotina</taxon>
        <taxon>Eurotiomycetes</taxon>
        <taxon>Chaetothyriomycetidae</taxon>
        <taxon>Chaetothyriales</taxon>
        <taxon>Herpotrichiellaceae</taxon>
        <taxon>Exophiala</taxon>
    </lineage>
</organism>
<keyword evidence="2" id="KW-1185">Reference proteome</keyword>
<proteinExistence type="predicted"/>
<protein>
    <submittedName>
        <fullName evidence="1">Uncharacterized protein</fullName>
    </submittedName>
</protein>
<dbReference type="GeneID" id="27322621"/>
<gene>
    <name evidence="1" type="ORF">PV10_04776</name>
</gene>
<dbReference type="VEuPathDB" id="FungiDB:PV10_04776"/>
<accession>A0A0D1WW44</accession>
<dbReference type="EMBL" id="KN847522">
    <property type="protein sequence ID" value="KIV93570.1"/>
    <property type="molecule type" value="Genomic_DNA"/>
</dbReference>
<dbReference type="RefSeq" id="XP_016225144.1">
    <property type="nucleotide sequence ID" value="XM_016369356.1"/>
</dbReference>
<sequence>MFVAAKAQGFGVRGVEDKTPVKTVLAFKDMAAGLRRGDPLYAALLTPPFDPKAKKGLMEYDVFARWKASKIQGASFARAIYIAACFHIVDTYPDFFPPPAADATDMKFGDVTRENVNRAMCPVRYLTDDEVAAISSDVRIAPREATAALKASTAVFLDDRGFDADADLDEEFSRRIEIEKAAGVDGLFNPDGNSAVLSIVSDFTRLKASARSAADESRRPLLTEE</sequence>
<dbReference type="OrthoDB" id="4369165at2759"/>
<reference evidence="1 2" key="1">
    <citation type="submission" date="2015-01" db="EMBL/GenBank/DDBJ databases">
        <title>The Genome Sequence of Exophiala mesophila CBS40295.</title>
        <authorList>
            <consortium name="The Broad Institute Genomics Platform"/>
            <person name="Cuomo C."/>
            <person name="de Hoog S."/>
            <person name="Gorbushina A."/>
            <person name="Stielow B."/>
            <person name="Teixiera M."/>
            <person name="Abouelleil A."/>
            <person name="Chapman S.B."/>
            <person name="Priest M."/>
            <person name="Young S.K."/>
            <person name="Wortman J."/>
            <person name="Nusbaum C."/>
            <person name="Birren B."/>
        </authorList>
    </citation>
    <scope>NUCLEOTIDE SEQUENCE [LARGE SCALE GENOMIC DNA]</scope>
    <source>
        <strain evidence="1 2">CBS 40295</strain>
    </source>
</reference>
<dbReference type="HOGENOM" id="CLU_1229944_0_0_1"/>
<evidence type="ECO:0000313" key="1">
    <source>
        <dbReference type="EMBL" id="KIV93570.1"/>
    </source>
</evidence>
<dbReference type="AlphaFoldDB" id="A0A0D1WW44"/>